<evidence type="ECO:0000313" key="2">
    <source>
        <dbReference type="EMBL" id="MCC9071867.1"/>
    </source>
</evidence>
<feature type="domain" description="N-acetyltransferase" evidence="1">
    <location>
        <begin position="1"/>
        <end position="142"/>
    </location>
</feature>
<dbReference type="PROSITE" id="PS51186">
    <property type="entry name" value="GNAT"/>
    <property type="match status" value="1"/>
</dbReference>
<organism evidence="2 3">
    <name type="scientific">Flavobacterium pisciphilum</name>
    <dbReference type="NCBI Taxonomy" id="2893755"/>
    <lineage>
        <taxon>Bacteria</taxon>
        <taxon>Pseudomonadati</taxon>
        <taxon>Bacteroidota</taxon>
        <taxon>Flavobacteriia</taxon>
        <taxon>Flavobacteriales</taxon>
        <taxon>Flavobacteriaceae</taxon>
        <taxon>Flavobacterium</taxon>
    </lineage>
</organism>
<dbReference type="Proteomes" id="UP001430919">
    <property type="component" value="Unassembled WGS sequence"/>
</dbReference>
<dbReference type="Gene3D" id="3.40.630.30">
    <property type="match status" value="1"/>
</dbReference>
<dbReference type="EMBL" id="JAJJMO010000001">
    <property type="protein sequence ID" value="MCC9071867.1"/>
    <property type="molecule type" value="Genomic_DNA"/>
</dbReference>
<comment type="caution">
    <text evidence="2">The sequence shown here is derived from an EMBL/GenBank/DDBJ whole genome shotgun (WGS) entry which is preliminary data.</text>
</comment>
<dbReference type="CDD" id="cd04301">
    <property type="entry name" value="NAT_SF"/>
    <property type="match status" value="1"/>
</dbReference>
<evidence type="ECO:0000259" key="1">
    <source>
        <dbReference type="PROSITE" id="PS51186"/>
    </source>
</evidence>
<gene>
    <name evidence="2" type="ORF">LNQ49_09775</name>
</gene>
<keyword evidence="3" id="KW-1185">Reference proteome</keyword>
<dbReference type="SUPFAM" id="SSF55729">
    <property type="entry name" value="Acyl-CoA N-acyltransferases (Nat)"/>
    <property type="match status" value="1"/>
</dbReference>
<dbReference type="Pfam" id="PF00583">
    <property type="entry name" value="Acetyltransf_1"/>
    <property type="match status" value="1"/>
</dbReference>
<dbReference type="InterPro" id="IPR000182">
    <property type="entry name" value="GNAT_dom"/>
</dbReference>
<protein>
    <submittedName>
        <fullName evidence="2">GNAT family N-acetyltransferase</fullName>
    </submittedName>
</protein>
<proteinExistence type="predicted"/>
<accession>A0ABS8MUT5</accession>
<reference evidence="2" key="1">
    <citation type="submission" date="2021-11" db="EMBL/GenBank/DDBJ databases">
        <title>Description of novel Flavobacterium species.</title>
        <authorList>
            <person name="Saticioglu I.B."/>
            <person name="Ay H."/>
            <person name="Altun S."/>
            <person name="Duman M."/>
        </authorList>
    </citation>
    <scope>NUCLEOTIDE SEQUENCE</scope>
    <source>
        <strain evidence="2">F-65</strain>
    </source>
</reference>
<dbReference type="InterPro" id="IPR016181">
    <property type="entry name" value="Acyl_CoA_acyltransferase"/>
</dbReference>
<evidence type="ECO:0000313" key="3">
    <source>
        <dbReference type="Proteomes" id="UP001430919"/>
    </source>
</evidence>
<dbReference type="RefSeq" id="WP_229988586.1">
    <property type="nucleotide sequence ID" value="NZ_JAJJMO010000001.1"/>
</dbReference>
<sequence>MIIREAKVEDIKEIQIVRNSVTENTLSDPGLVTDEDCKDFIITRGKGWVCEVNNEVVGFSIVDMKDNNIWALFLKPEFEKKGIGKQLHDIMLGWYFEQTKINVWLGTSPNTRAELFYRKMGWTEIGKHGKNEIKFEMTYKDWSK</sequence>
<name>A0ABS8MUT5_9FLAO</name>